<evidence type="ECO:0000256" key="2">
    <source>
        <dbReference type="ARBA" id="ARBA00022475"/>
    </source>
</evidence>
<evidence type="ECO:0000313" key="7">
    <source>
        <dbReference type="EMBL" id="HJB27309.1"/>
    </source>
</evidence>
<name>A0A9D2LQP6_9FIRM</name>
<comment type="caution">
    <text evidence="7">The sequence shown here is derived from an EMBL/GenBank/DDBJ whole genome shotgun (WGS) entry which is preliminary data.</text>
</comment>
<comment type="subcellular location">
    <subcellularLocation>
        <location evidence="1">Cell membrane</location>
        <topology evidence="1">Multi-pass membrane protein</topology>
    </subcellularLocation>
</comment>
<dbReference type="PANTHER" id="PTHR47089">
    <property type="entry name" value="ABC TRANSPORTER, PERMEASE PROTEIN"/>
    <property type="match status" value="1"/>
</dbReference>
<dbReference type="GO" id="GO:0005886">
    <property type="term" value="C:plasma membrane"/>
    <property type="evidence" value="ECO:0007669"/>
    <property type="project" value="UniProtKB-SubCell"/>
</dbReference>
<reference evidence="7" key="2">
    <citation type="submission" date="2021-04" db="EMBL/GenBank/DDBJ databases">
        <authorList>
            <person name="Gilroy R."/>
        </authorList>
    </citation>
    <scope>NUCLEOTIDE SEQUENCE</scope>
    <source>
        <strain evidence="7">ChiSjej1B19-5720</strain>
    </source>
</reference>
<dbReference type="EMBL" id="DWYZ01000018">
    <property type="protein sequence ID" value="HJB27309.1"/>
    <property type="molecule type" value="Genomic_DNA"/>
</dbReference>
<dbReference type="InterPro" id="IPR001851">
    <property type="entry name" value="ABC_transp_permease"/>
</dbReference>
<feature type="transmembrane region" description="Helical" evidence="6">
    <location>
        <begin position="137"/>
        <end position="155"/>
    </location>
</feature>
<keyword evidence="5 6" id="KW-0472">Membrane</keyword>
<keyword evidence="2" id="KW-1003">Cell membrane</keyword>
<proteinExistence type="predicted"/>
<accession>A0A9D2LQP6</accession>
<evidence type="ECO:0000256" key="1">
    <source>
        <dbReference type="ARBA" id="ARBA00004651"/>
    </source>
</evidence>
<dbReference type="CDD" id="cd06580">
    <property type="entry name" value="TM_PBP1_transp_TpRbsC_like"/>
    <property type="match status" value="1"/>
</dbReference>
<dbReference type="Proteomes" id="UP000823842">
    <property type="component" value="Unassembled WGS sequence"/>
</dbReference>
<evidence type="ECO:0000256" key="3">
    <source>
        <dbReference type="ARBA" id="ARBA00022692"/>
    </source>
</evidence>
<gene>
    <name evidence="7" type="ORF">IAA06_00740</name>
</gene>
<keyword evidence="4 6" id="KW-1133">Transmembrane helix</keyword>
<evidence type="ECO:0000256" key="6">
    <source>
        <dbReference type="SAM" id="Phobius"/>
    </source>
</evidence>
<feature type="transmembrane region" description="Helical" evidence="6">
    <location>
        <begin position="85"/>
        <end position="102"/>
    </location>
</feature>
<sequence>MSSAKKFEALRTVFAILVALAISFVIIFMVSEQPLEAIYQLLTGPLSSKRNFGNVLESMVPLIFTGTGVCIMFSANQINLASEGAFHIGGLIASCVAIYVTANFVSPVLAIICAGIVGALFTAIPAVMKITTSAPELVSSLMINYLALYFGNYMLNNVIGDPKASAASYALSEASELPVFISGTRVHVGFLLAIIVAVLGYVFLYRTKMGYELRLTGENGSFAKYSGISIVKVILISQLLGGFIAGMGGGVEMLSPIYARFTWTALLGYGWDAIVICTLAKKNPLYTPFAALFLAYLRTGASIMARRTDVTLEIVQITQGIIIMLVVAEQFLSKYKHKLIAREAKASLKDEEVA</sequence>
<feature type="transmembrane region" description="Helical" evidence="6">
    <location>
        <begin position="51"/>
        <end position="73"/>
    </location>
</feature>
<dbReference type="Pfam" id="PF02653">
    <property type="entry name" value="BPD_transp_2"/>
    <property type="match status" value="1"/>
</dbReference>
<dbReference type="GO" id="GO:0022857">
    <property type="term" value="F:transmembrane transporter activity"/>
    <property type="evidence" value="ECO:0007669"/>
    <property type="project" value="InterPro"/>
</dbReference>
<organism evidence="7 8">
    <name type="scientific">Candidatus Blautia faecavium</name>
    <dbReference type="NCBI Taxonomy" id="2838487"/>
    <lineage>
        <taxon>Bacteria</taxon>
        <taxon>Bacillati</taxon>
        <taxon>Bacillota</taxon>
        <taxon>Clostridia</taxon>
        <taxon>Lachnospirales</taxon>
        <taxon>Lachnospiraceae</taxon>
        <taxon>Blautia</taxon>
    </lineage>
</organism>
<feature type="transmembrane region" description="Helical" evidence="6">
    <location>
        <begin position="108"/>
        <end position="128"/>
    </location>
</feature>
<feature type="transmembrane region" description="Helical" evidence="6">
    <location>
        <begin position="12"/>
        <end position="31"/>
    </location>
</feature>
<protein>
    <submittedName>
        <fullName evidence="7">ABC transporter permease</fullName>
    </submittedName>
</protein>
<dbReference type="PANTHER" id="PTHR47089:SF1">
    <property type="entry name" value="GUANOSINE ABC TRANSPORTER PERMEASE PROTEIN NUPP"/>
    <property type="match status" value="1"/>
</dbReference>
<evidence type="ECO:0000256" key="5">
    <source>
        <dbReference type="ARBA" id="ARBA00023136"/>
    </source>
</evidence>
<feature type="transmembrane region" description="Helical" evidence="6">
    <location>
        <begin position="286"/>
        <end position="305"/>
    </location>
</feature>
<reference evidence="7" key="1">
    <citation type="journal article" date="2021" name="PeerJ">
        <title>Extensive microbial diversity within the chicken gut microbiome revealed by metagenomics and culture.</title>
        <authorList>
            <person name="Gilroy R."/>
            <person name="Ravi A."/>
            <person name="Getino M."/>
            <person name="Pursley I."/>
            <person name="Horton D.L."/>
            <person name="Alikhan N.F."/>
            <person name="Baker D."/>
            <person name="Gharbi K."/>
            <person name="Hall N."/>
            <person name="Watson M."/>
            <person name="Adriaenssens E.M."/>
            <person name="Foster-Nyarko E."/>
            <person name="Jarju S."/>
            <person name="Secka A."/>
            <person name="Antonio M."/>
            <person name="Oren A."/>
            <person name="Chaudhuri R.R."/>
            <person name="La Ragione R."/>
            <person name="Hildebrand F."/>
            <person name="Pallen M.J."/>
        </authorList>
    </citation>
    <scope>NUCLEOTIDE SEQUENCE</scope>
    <source>
        <strain evidence="7">ChiSjej1B19-5720</strain>
    </source>
</reference>
<evidence type="ECO:0000256" key="4">
    <source>
        <dbReference type="ARBA" id="ARBA00022989"/>
    </source>
</evidence>
<keyword evidence="3 6" id="KW-0812">Transmembrane</keyword>
<feature type="transmembrane region" description="Helical" evidence="6">
    <location>
        <begin position="186"/>
        <end position="204"/>
    </location>
</feature>
<feature type="transmembrane region" description="Helical" evidence="6">
    <location>
        <begin position="257"/>
        <end position="279"/>
    </location>
</feature>
<feature type="transmembrane region" description="Helical" evidence="6">
    <location>
        <begin position="225"/>
        <end position="245"/>
    </location>
</feature>
<feature type="transmembrane region" description="Helical" evidence="6">
    <location>
        <begin position="311"/>
        <end position="332"/>
    </location>
</feature>
<evidence type="ECO:0000313" key="8">
    <source>
        <dbReference type="Proteomes" id="UP000823842"/>
    </source>
</evidence>
<dbReference type="AlphaFoldDB" id="A0A9D2LQP6"/>